<gene>
    <name evidence="1" type="ORF">JL09_g6166</name>
</gene>
<sequence>LSCLLLLIVEDAYGKNHDAIT</sequence>
<evidence type="ECO:0000313" key="1">
    <source>
        <dbReference type="EMBL" id="KGK34685.1"/>
    </source>
</evidence>
<comment type="caution">
    <text evidence="1">The sequence shown here is derived from an EMBL/GenBank/DDBJ whole genome shotgun (WGS) entry which is preliminary data.</text>
</comment>
<dbReference type="EMBL" id="JQFK01001388">
    <property type="protein sequence ID" value="KGK34685.1"/>
    <property type="molecule type" value="Genomic_DNA"/>
</dbReference>
<feature type="non-terminal residue" evidence="1">
    <location>
        <position position="1"/>
    </location>
</feature>
<evidence type="ECO:0000313" key="2">
    <source>
        <dbReference type="Proteomes" id="UP000029867"/>
    </source>
</evidence>
<dbReference type="Proteomes" id="UP000029867">
    <property type="component" value="Unassembled WGS sequence"/>
</dbReference>
<organism evidence="1 2">
    <name type="scientific">Pichia kudriavzevii</name>
    <name type="common">Yeast</name>
    <name type="synonym">Issatchenkia orientalis</name>
    <dbReference type="NCBI Taxonomy" id="4909"/>
    <lineage>
        <taxon>Eukaryota</taxon>
        <taxon>Fungi</taxon>
        <taxon>Dikarya</taxon>
        <taxon>Ascomycota</taxon>
        <taxon>Saccharomycotina</taxon>
        <taxon>Pichiomycetes</taxon>
        <taxon>Pichiales</taxon>
        <taxon>Pichiaceae</taxon>
        <taxon>Pichia</taxon>
    </lineage>
</organism>
<accession>A0A099NQ73</accession>
<protein>
    <submittedName>
        <fullName evidence="1">Uncharacterized protein</fullName>
    </submittedName>
</protein>
<name>A0A099NQ73_PICKU</name>
<dbReference type="AlphaFoldDB" id="A0A099NQ73"/>
<proteinExistence type="predicted"/>
<dbReference type="HOGENOM" id="CLU_3427966_0_0_1"/>
<reference evidence="2" key="1">
    <citation type="journal article" date="2014" name="Microb. Cell Fact.">
        <title>Exploiting Issatchenkia orientalis SD108 for succinic acid production.</title>
        <authorList>
            <person name="Xiao H."/>
            <person name="Shao Z."/>
            <person name="Jiang Y."/>
            <person name="Dole S."/>
            <person name="Zhao H."/>
        </authorList>
    </citation>
    <scope>NUCLEOTIDE SEQUENCE [LARGE SCALE GENOMIC DNA]</scope>
    <source>
        <strain evidence="2">SD108</strain>
    </source>
</reference>